<keyword evidence="3" id="KW-0677">Repeat</keyword>
<feature type="domain" description="PDZ" evidence="4">
    <location>
        <begin position="278"/>
        <end position="361"/>
    </location>
</feature>
<reference evidence="5 6" key="1">
    <citation type="submission" date="2024-08" db="EMBL/GenBank/DDBJ databases">
        <title>The draft genome of Apodemus speciosus.</title>
        <authorList>
            <person name="Nabeshima K."/>
            <person name="Suzuki S."/>
            <person name="Onuma M."/>
        </authorList>
    </citation>
    <scope>NUCLEOTIDE SEQUENCE [LARGE SCALE GENOMIC DNA]</scope>
    <source>
        <strain evidence="5">IB14-021</strain>
    </source>
</reference>
<organism evidence="5 6">
    <name type="scientific">Apodemus speciosus</name>
    <name type="common">Large Japanese field mouse</name>
    <dbReference type="NCBI Taxonomy" id="105296"/>
    <lineage>
        <taxon>Eukaryota</taxon>
        <taxon>Metazoa</taxon>
        <taxon>Chordata</taxon>
        <taxon>Craniata</taxon>
        <taxon>Vertebrata</taxon>
        <taxon>Euteleostomi</taxon>
        <taxon>Mammalia</taxon>
        <taxon>Eutheria</taxon>
        <taxon>Euarchontoglires</taxon>
        <taxon>Glires</taxon>
        <taxon>Rodentia</taxon>
        <taxon>Myomorpha</taxon>
        <taxon>Muroidea</taxon>
        <taxon>Muridae</taxon>
        <taxon>Murinae</taxon>
        <taxon>Apodemus</taxon>
    </lineage>
</organism>
<dbReference type="EMBL" id="BAAFST010000009">
    <property type="protein sequence ID" value="GAB1294111.1"/>
    <property type="molecule type" value="Genomic_DNA"/>
</dbReference>
<dbReference type="CDD" id="cd00136">
    <property type="entry name" value="PDZ_canonical"/>
    <property type="match status" value="1"/>
</dbReference>
<proteinExistence type="predicted"/>
<keyword evidence="2" id="KW-1003">Cell membrane</keyword>
<dbReference type="Pfam" id="PF17820">
    <property type="entry name" value="PDZ_6"/>
    <property type="match status" value="3"/>
</dbReference>
<dbReference type="SMART" id="SM00228">
    <property type="entry name" value="PDZ"/>
    <property type="match status" value="4"/>
</dbReference>
<dbReference type="Pfam" id="PF00595">
    <property type="entry name" value="PDZ"/>
    <property type="match status" value="1"/>
</dbReference>
<dbReference type="CDD" id="cd06768">
    <property type="entry name" value="PDZ_NHERF-like"/>
    <property type="match status" value="3"/>
</dbReference>
<comment type="subcellular location">
    <subcellularLocation>
        <location evidence="1">Cell membrane</location>
    </subcellularLocation>
</comment>
<keyword evidence="6" id="KW-1185">Reference proteome</keyword>
<dbReference type="InterPro" id="IPR036034">
    <property type="entry name" value="PDZ_sf"/>
</dbReference>
<feature type="domain" description="PDZ" evidence="4">
    <location>
        <begin position="406"/>
        <end position="487"/>
    </location>
</feature>
<evidence type="ECO:0000313" key="6">
    <source>
        <dbReference type="Proteomes" id="UP001623349"/>
    </source>
</evidence>
<dbReference type="Gene3D" id="2.30.42.10">
    <property type="match status" value="4"/>
</dbReference>
<dbReference type="PANTHER" id="PTHR14191">
    <property type="entry name" value="PDZ DOMAIN CONTAINING PROTEIN"/>
    <property type="match status" value="1"/>
</dbReference>
<evidence type="ECO:0000256" key="1">
    <source>
        <dbReference type="ARBA" id="ARBA00004236"/>
    </source>
</evidence>
<dbReference type="InterPro" id="IPR051067">
    <property type="entry name" value="NHER"/>
</dbReference>
<protein>
    <submittedName>
        <fullName evidence="5">Na(+)/H(+) exchange regulatory cofactor NHE-RF4</fullName>
    </submittedName>
</protein>
<dbReference type="InterPro" id="IPR041489">
    <property type="entry name" value="PDZ_6"/>
</dbReference>
<comment type="caution">
    <text evidence="5">The sequence shown here is derived from an EMBL/GenBank/DDBJ whole genome shotgun (WGS) entry which is preliminary data.</text>
</comment>
<dbReference type="Proteomes" id="UP001623349">
    <property type="component" value="Unassembled WGS sequence"/>
</dbReference>
<name>A0ABQ0F4A7_APOSI</name>
<feature type="domain" description="PDZ" evidence="4">
    <location>
        <begin position="172"/>
        <end position="250"/>
    </location>
</feature>
<sequence length="522" mass="56128">MNLVPTLQSWVSDPTMEAAADLRDTALLTLKFKFNPRLGIDNPVLSLAEDQDQSDPWNLHRPRFCLLSKEEEKSFGFHLQQRLGKADHMVCRVDPGTSAQRQGLREGDRILAVNNKIVAHEDYAVVVRSIRASGPRVLLTVLAQHVHDVARAQQGSDAFLCLTLASGVRPRLCHVVKDEGGFGFSVTHGAQGPFWLVLSAGGAAERAGVPPGARLLEVNGACVEKLTYNQLSRKLSQSGDQVTLLVAGPEVEERCHQLGMPLAAPLAEGWALPAKPRCLNIEKGPEGFGFLLREEKGLDGRLGQFLWEVDPGLPADKAGMKPGDRLVAVAGESVDGLGHEETVCRIRAQGSCVSLIVVDPEADRFFSMVRLSPLLFLENTEIAAPPLAETKALPVEDTIEPSGSRQCFLYPGPGGGYGFRLCCVASGPCLFVSQVTPGGSAARAGLQMGDAILEVNGCPVGGDSDQDRLQQLAEAEPPLCLKLAARDPRGLEAWISSKFGEATGLWLQSRYRTSLLGIDLLA</sequence>
<dbReference type="SUPFAM" id="SSF50156">
    <property type="entry name" value="PDZ domain-like"/>
    <property type="match status" value="4"/>
</dbReference>
<evidence type="ECO:0000256" key="3">
    <source>
        <dbReference type="ARBA" id="ARBA00022737"/>
    </source>
</evidence>
<dbReference type="InterPro" id="IPR001478">
    <property type="entry name" value="PDZ"/>
</dbReference>
<dbReference type="PROSITE" id="PS50106">
    <property type="entry name" value="PDZ"/>
    <property type="match status" value="4"/>
</dbReference>
<gene>
    <name evidence="5" type="ORF">APTSU1_000934400</name>
</gene>
<feature type="domain" description="PDZ" evidence="4">
    <location>
        <begin position="64"/>
        <end position="145"/>
    </location>
</feature>
<evidence type="ECO:0000259" key="4">
    <source>
        <dbReference type="PROSITE" id="PS50106"/>
    </source>
</evidence>
<keyword evidence="2" id="KW-0472">Membrane</keyword>
<evidence type="ECO:0000313" key="5">
    <source>
        <dbReference type="EMBL" id="GAB1294111.1"/>
    </source>
</evidence>
<evidence type="ECO:0000256" key="2">
    <source>
        <dbReference type="ARBA" id="ARBA00022475"/>
    </source>
</evidence>
<dbReference type="PANTHER" id="PTHR14191:SF20">
    <property type="entry name" value="NA(+)_H(+) EXCHANGE REGULATORY COFACTOR NHE-RF4"/>
    <property type="match status" value="1"/>
</dbReference>
<accession>A0ABQ0F4A7</accession>